<keyword evidence="4" id="KW-1133">Transmembrane helix</keyword>
<keyword evidence="5" id="KW-0472">Membrane</keyword>
<sequence>MSTNYKLDETYKRLRWQIIITTFLTYTVMYISRKAFAAAAPLLMEDLGMTAVQFGMASSIYYILYGLSKFSSGLLADRINPRLFLAPVLVVIAIINVGIGMSNSVTTLLTLYCLTAVVQGCGFPPIAKAISQWYSKSERGGWYSLWNTSHNVGGALAPLIASAVIASTGNWRYAFYVPAIITAVQAIIAAVFMRGKPENYGLPNVGVWKNDTKQLEINKNSEAGLSMWTMFKRYILTNPIIWLAIGGDLCIYIIRTVSTDWVNVYFVKQLGWDLMKSNSLVAWFEAGGILGGLTSGIISDKFFGADRWKTILIYSFVLIAGMIGVMLTIHIDYMLVALCFFIIGAGIYAPQMLFALGIIEASHADGAGAATGLKGGVTYVGAALAGAPIAMLKNAYSWNGVFILLGSIAAILVILICVIIIFDRKKRQAMEQHAKA</sequence>
<dbReference type="GO" id="GO:0035435">
    <property type="term" value="P:phosphate ion transmembrane transport"/>
    <property type="evidence" value="ECO:0007669"/>
    <property type="project" value="TreeGrafter"/>
</dbReference>
<dbReference type="Proteomes" id="UP000251647">
    <property type="component" value="Unassembled WGS sequence"/>
</dbReference>
<dbReference type="GO" id="GO:0061513">
    <property type="term" value="F:glucose 6-phosphate:phosphate antiporter activity"/>
    <property type="evidence" value="ECO:0007669"/>
    <property type="project" value="TreeGrafter"/>
</dbReference>
<dbReference type="InterPro" id="IPR021159">
    <property type="entry name" value="Sugar-P_transporter_CS"/>
</dbReference>
<proteinExistence type="inferred from homology"/>
<dbReference type="PANTHER" id="PTHR43826:SF3">
    <property type="entry name" value="GLUCOSE-6-PHOSPHATE EXCHANGER SLC37A4"/>
    <property type="match status" value="1"/>
</dbReference>
<accession>A0A2T3QJV5</accession>
<dbReference type="OrthoDB" id="3264704at2"/>
<dbReference type="InterPro" id="IPR000849">
    <property type="entry name" value="Sugar_P_transporter"/>
</dbReference>
<dbReference type="InterPro" id="IPR036259">
    <property type="entry name" value="MFS_trans_sf"/>
</dbReference>
<comment type="subcellular location">
    <subcellularLocation>
        <location evidence="1">Endomembrane system</location>
        <topology evidence="1">Multi-pass membrane protein</topology>
    </subcellularLocation>
</comment>
<protein>
    <submittedName>
        <fullName evidence="7">Regulatory protein uhpC</fullName>
    </submittedName>
</protein>
<evidence type="ECO:0000256" key="1">
    <source>
        <dbReference type="ARBA" id="ARBA00004127"/>
    </source>
</evidence>
<dbReference type="PANTHER" id="PTHR43826">
    <property type="entry name" value="GLUCOSE-6-PHOSPHATE EXCHANGER SLC37A4"/>
    <property type="match status" value="1"/>
</dbReference>
<dbReference type="Pfam" id="PF07690">
    <property type="entry name" value="MFS_1"/>
    <property type="match status" value="1"/>
</dbReference>
<comment type="similarity">
    <text evidence="2">Belongs to the major facilitator superfamily. Organophosphate:Pi antiporter (OPA) (TC 2.A.1.4) family.</text>
</comment>
<gene>
    <name evidence="7" type="primary">uhpC_2</name>
    <name evidence="7" type="ORF">NCTC11647_03765</name>
</gene>
<reference evidence="7 8" key="1">
    <citation type="submission" date="2018-06" db="EMBL/GenBank/DDBJ databases">
        <authorList>
            <consortium name="Pathogen Informatics"/>
            <person name="Doyle S."/>
        </authorList>
    </citation>
    <scope>NUCLEOTIDE SEQUENCE [LARGE SCALE GENOMIC DNA]</scope>
    <source>
        <strain evidence="7 8">NCTC11647</strain>
    </source>
</reference>
<dbReference type="RefSeq" id="WP_036765618.1">
    <property type="nucleotide sequence ID" value="NZ_CP099544.1"/>
</dbReference>
<dbReference type="InterPro" id="IPR020846">
    <property type="entry name" value="MFS_dom"/>
</dbReference>
<evidence type="ECO:0000313" key="8">
    <source>
        <dbReference type="Proteomes" id="UP000251647"/>
    </source>
</evidence>
<dbReference type="Gene3D" id="1.20.1250.20">
    <property type="entry name" value="MFS general substrate transporter like domains"/>
    <property type="match status" value="2"/>
</dbReference>
<dbReference type="GO" id="GO:0012505">
    <property type="term" value="C:endomembrane system"/>
    <property type="evidence" value="ECO:0007669"/>
    <property type="project" value="UniProtKB-SubCell"/>
</dbReference>
<evidence type="ECO:0000256" key="2">
    <source>
        <dbReference type="ARBA" id="ARBA00009598"/>
    </source>
</evidence>
<dbReference type="GO" id="GO:0005886">
    <property type="term" value="C:plasma membrane"/>
    <property type="evidence" value="ECO:0007669"/>
    <property type="project" value="TreeGrafter"/>
</dbReference>
<dbReference type="PIRSF" id="PIRSF002808">
    <property type="entry name" value="Hexose_phosphate_transp"/>
    <property type="match status" value="1"/>
</dbReference>
<evidence type="ECO:0000256" key="4">
    <source>
        <dbReference type="ARBA" id="ARBA00022989"/>
    </source>
</evidence>
<dbReference type="InterPro" id="IPR051337">
    <property type="entry name" value="OPA_Antiporter"/>
</dbReference>
<dbReference type="AlphaFoldDB" id="A0A2T3QJV5"/>
<dbReference type="PROSITE" id="PS50850">
    <property type="entry name" value="MFS"/>
    <property type="match status" value="1"/>
</dbReference>
<dbReference type="PROSITE" id="PS00942">
    <property type="entry name" value="GLPT"/>
    <property type="match status" value="1"/>
</dbReference>
<dbReference type="EMBL" id="UATL01000005">
    <property type="protein sequence ID" value="SPY44814.1"/>
    <property type="molecule type" value="Genomic_DNA"/>
</dbReference>
<dbReference type="InterPro" id="IPR011701">
    <property type="entry name" value="MFS"/>
</dbReference>
<name>A0A2T3QJV5_PHODM</name>
<organism evidence="7 8">
    <name type="scientific">Photobacterium damselae</name>
    <dbReference type="NCBI Taxonomy" id="38293"/>
    <lineage>
        <taxon>Bacteria</taxon>
        <taxon>Pseudomonadati</taxon>
        <taxon>Pseudomonadota</taxon>
        <taxon>Gammaproteobacteria</taxon>
        <taxon>Vibrionales</taxon>
        <taxon>Vibrionaceae</taxon>
        <taxon>Photobacterium</taxon>
    </lineage>
</organism>
<evidence type="ECO:0000256" key="3">
    <source>
        <dbReference type="ARBA" id="ARBA00022692"/>
    </source>
</evidence>
<keyword evidence="3" id="KW-0812">Transmembrane</keyword>
<evidence type="ECO:0000259" key="6">
    <source>
        <dbReference type="PROSITE" id="PS50850"/>
    </source>
</evidence>
<evidence type="ECO:0000256" key="5">
    <source>
        <dbReference type="ARBA" id="ARBA00023136"/>
    </source>
</evidence>
<feature type="domain" description="Major facilitator superfamily (MFS) profile" evidence="6">
    <location>
        <begin position="18"/>
        <end position="424"/>
    </location>
</feature>
<dbReference type="SUPFAM" id="SSF103473">
    <property type="entry name" value="MFS general substrate transporter"/>
    <property type="match status" value="1"/>
</dbReference>
<evidence type="ECO:0000313" key="7">
    <source>
        <dbReference type="EMBL" id="SPY44814.1"/>
    </source>
</evidence>